<dbReference type="SMART" id="SM00355">
    <property type="entry name" value="ZnF_C2H2"/>
    <property type="match status" value="4"/>
</dbReference>
<proteinExistence type="predicted"/>
<dbReference type="GO" id="GO:0005634">
    <property type="term" value="C:nucleus"/>
    <property type="evidence" value="ECO:0007669"/>
    <property type="project" value="TreeGrafter"/>
</dbReference>
<dbReference type="SUPFAM" id="SSF57667">
    <property type="entry name" value="beta-beta-alpha zinc fingers"/>
    <property type="match status" value="2"/>
</dbReference>
<feature type="domain" description="C2H2-type" evidence="2">
    <location>
        <begin position="95"/>
        <end position="122"/>
    </location>
</feature>
<dbReference type="OrthoDB" id="8117402at2759"/>
<dbReference type="PROSITE" id="PS00028">
    <property type="entry name" value="ZINC_FINGER_C2H2_1"/>
    <property type="match status" value="3"/>
</dbReference>
<feature type="domain" description="C2H2-type" evidence="2">
    <location>
        <begin position="63"/>
        <end position="91"/>
    </location>
</feature>
<dbReference type="InterPro" id="IPR050331">
    <property type="entry name" value="Zinc_finger"/>
</dbReference>
<dbReference type="AlphaFoldDB" id="A0A1D2M1E5"/>
<dbReference type="GO" id="GO:0010468">
    <property type="term" value="P:regulation of gene expression"/>
    <property type="evidence" value="ECO:0007669"/>
    <property type="project" value="TreeGrafter"/>
</dbReference>
<dbReference type="GO" id="GO:0022008">
    <property type="term" value="P:neurogenesis"/>
    <property type="evidence" value="ECO:0007669"/>
    <property type="project" value="TreeGrafter"/>
</dbReference>
<keyword evidence="1" id="KW-0479">Metal-binding</keyword>
<dbReference type="STRING" id="48709.A0A1D2M1E5"/>
<organism evidence="3 4">
    <name type="scientific">Orchesella cincta</name>
    <name type="common">Springtail</name>
    <name type="synonym">Podura cincta</name>
    <dbReference type="NCBI Taxonomy" id="48709"/>
    <lineage>
        <taxon>Eukaryota</taxon>
        <taxon>Metazoa</taxon>
        <taxon>Ecdysozoa</taxon>
        <taxon>Arthropoda</taxon>
        <taxon>Hexapoda</taxon>
        <taxon>Collembola</taxon>
        <taxon>Entomobryomorpha</taxon>
        <taxon>Entomobryoidea</taxon>
        <taxon>Orchesellidae</taxon>
        <taxon>Orchesellinae</taxon>
        <taxon>Orchesella</taxon>
    </lineage>
</organism>
<keyword evidence="4" id="KW-1185">Reference proteome</keyword>
<dbReference type="PANTHER" id="PTHR16515:SF20">
    <property type="entry name" value="PR DOMAIN ZINC FINGER PROTEIN 12"/>
    <property type="match status" value="1"/>
</dbReference>
<dbReference type="GO" id="GO:0008270">
    <property type="term" value="F:zinc ion binding"/>
    <property type="evidence" value="ECO:0007669"/>
    <property type="project" value="UniProtKB-KW"/>
</dbReference>
<dbReference type="Proteomes" id="UP000094527">
    <property type="component" value="Unassembled WGS sequence"/>
</dbReference>
<dbReference type="EMBL" id="LJIJ01007299">
    <property type="protein sequence ID" value="ODM86772.1"/>
    <property type="molecule type" value="Genomic_DNA"/>
</dbReference>
<dbReference type="InterPro" id="IPR036236">
    <property type="entry name" value="Znf_C2H2_sf"/>
</dbReference>
<keyword evidence="1" id="KW-0862">Zinc</keyword>
<gene>
    <name evidence="3" type="ORF">Ocin01_19907</name>
</gene>
<name>A0A1D2M1E5_ORCCI</name>
<protein>
    <submittedName>
        <fullName evidence="3">Putative zinc finger protein</fullName>
    </submittedName>
</protein>
<evidence type="ECO:0000259" key="2">
    <source>
        <dbReference type="PROSITE" id="PS50157"/>
    </source>
</evidence>
<evidence type="ECO:0000256" key="1">
    <source>
        <dbReference type="PROSITE-ProRule" id="PRU00042"/>
    </source>
</evidence>
<feature type="domain" description="C2H2-type" evidence="2">
    <location>
        <begin position="35"/>
        <end position="62"/>
    </location>
</feature>
<dbReference type="PANTHER" id="PTHR16515">
    <property type="entry name" value="PR DOMAIN ZINC FINGER PROTEIN"/>
    <property type="match status" value="1"/>
</dbReference>
<reference evidence="3 4" key="1">
    <citation type="journal article" date="2016" name="Genome Biol. Evol.">
        <title>Gene Family Evolution Reflects Adaptation to Soil Environmental Stressors in the Genome of the Collembolan Orchesella cincta.</title>
        <authorList>
            <person name="Faddeeva-Vakhrusheva A."/>
            <person name="Derks M.F."/>
            <person name="Anvar S.Y."/>
            <person name="Agamennone V."/>
            <person name="Suring W."/>
            <person name="Smit S."/>
            <person name="van Straalen N.M."/>
            <person name="Roelofs D."/>
        </authorList>
    </citation>
    <scope>NUCLEOTIDE SEQUENCE [LARGE SCALE GENOMIC DNA]</scope>
    <source>
        <tissue evidence="3">Mixed pool</tissue>
    </source>
</reference>
<sequence length="165" mass="19476">MHVISNFQWSIMDVKVKDCYVHLTTLSQSQLPAPIKCGTCKNSFKIEAYLEIHQQVHTREKPYPCSKCKAKYSCRSGLTSHIRCTHERDLHTNRFECLVCQKTFFKKCQLLNHSKIHSDNQPVCSSVFASHPSLRYHRQDEWDKNKYSVCERKFPTRADLNRHFK</sequence>
<comment type="caution">
    <text evidence="3">The sequence shown here is derived from an EMBL/GenBank/DDBJ whole genome shotgun (WGS) entry which is preliminary data.</text>
</comment>
<evidence type="ECO:0000313" key="4">
    <source>
        <dbReference type="Proteomes" id="UP000094527"/>
    </source>
</evidence>
<dbReference type="PROSITE" id="PS50157">
    <property type="entry name" value="ZINC_FINGER_C2H2_2"/>
    <property type="match status" value="3"/>
</dbReference>
<keyword evidence="1" id="KW-0863">Zinc-finger</keyword>
<dbReference type="InterPro" id="IPR013087">
    <property type="entry name" value="Znf_C2H2_type"/>
</dbReference>
<accession>A0A1D2M1E5</accession>
<dbReference type="Gene3D" id="3.30.160.60">
    <property type="entry name" value="Classic Zinc Finger"/>
    <property type="match status" value="3"/>
</dbReference>
<evidence type="ECO:0000313" key="3">
    <source>
        <dbReference type="EMBL" id="ODM86772.1"/>
    </source>
</evidence>